<organism evidence="2 3">
    <name type="scientific">Elysia crispata</name>
    <name type="common">lettuce slug</name>
    <dbReference type="NCBI Taxonomy" id="231223"/>
    <lineage>
        <taxon>Eukaryota</taxon>
        <taxon>Metazoa</taxon>
        <taxon>Spiralia</taxon>
        <taxon>Lophotrochozoa</taxon>
        <taxon>Mollusca</taxon>
        <taxon>Gastropoda</taxon>
        <taxon>Heterobranchia</taxon>
        <taxon>Euthyneura</taxon>
        <taxon>Panpulmonata</taxon>
        <taxon>Sacoglossa</taxon>
        <taxon>Placobranchoidea</taxon>
        <taxon>Plakobranchidae</taxon>
        <taxon>Elysia</taxon>
    </lineage>
</organism>
<comment type="caution">
    <text evidence="2">The sequence shown here is derived from an EMBL/GenBank/DDBJ whole genome shotgun (WGS) entry which is preliminary data.</text>
</comment>
<name>A0AAE0ZFA3_9GAST</name>
<gene>
    <name evidence="2" type="ORF">RRG08_022730</name>
</gene>
<proteinExistence type="predicted"/>
<sequence>MRRLNCITVFRAHKKEKAERIPPPTPAEPLKKHTTRADAKKTRKDGKRLRMKQRADDKKAMMETLHTLKFNEILPTLGDLRKGLMIAVACEDACYFQVETLEGQEVTKFCPVGKRTRNVQMAKWKDVHPASRKSILEVDLDIEIKSRGRICFVLLKMQLNSGEV</sequence>
<evidence type="ECO:0000256" key="1">
    <source>
        <dbReference type="SAM" id="MobiDB-lite"/>
    </source>
</evidence>
<protein>
    <submittedName>
        <fullName evidence="2">Uncharacterized protein</fullName>
    </submittedName>
</protein>
<feature type="region of interest" description="Disordered" evidence="1">
    <location>
        <begin position="15"/>
        <end position="46"/>
    </location>
</feature>
<feature type="compositionally biased region" description="Basic and acidic residues" evidence="1">
    <location>
        <begin position="29"/>
        <end position="40"/>
    </location>
</feature>
<accession>A0AAE0ZFA3</accession>
<evidence type="ECO:0000313" key="2">
    <source>
        <dbReference type="EMBL" id="KAK3767696.1"/>
    </source>
</evidence>
<dbReference type="EMBL" id="JAWDGP010004118">
    <property type="protein sequence ID" value="KAK3767696.1"/>
    <property type="molecule type" value="Genomic_DNA"/>
</dbReference>
<dbReference type="AlphaFoldDB" id="A0AAE0ZFA3"/>
<dbReference type="Proteomes" id="UP001283361">
    <property type="component" value="Unassembled WGS sequence"/>
</dbReference>
<keyword evidence="3" id="KW-1185">Reference proteome</keyword>
<reference evidence="2" key="1">
    <citation type="journal article" date="2023" name="G3 (Bethesda)">
        <title>A reference genome for the long-term kleptoplast-retaining sea slug Elysia crispata morphotype clarki.</title>
        <authorList>
            <person name="Eastman K.E."/>
            <person name="Pendleton A.L."/>
            <person name="Shaikh M.A."/>
            <person name="Suttiyut T."/>
            <person name="Ogas R."/>
            <person name="Tomko P."/>
            <person name="Gavelis G."/>
            <person name="Widhalm J.R."/>
            <person name="Wisecaver J.H."/>
        </authorList>
    </citation>
    <scope>NUCLEOTIDE SEQUENCE</scope>
    <source>
        <strain evidence="2">ECLA1</strain>
    </source>
</reference>
<evidence type="ECO:0000313" key="3">
    <source>
        <dbReference type="Proteomes" id="UP001283361"/>
    </source>
</evidence>